<dbReference type="NCBIfam" id="TIGR01466">
    <property type="entry name" value="cobJ_cbiH"/>
    <property type="match status" value="1"/>
</dbReference>
<evidence type="ECO:0000256" key="8">
    <source>
        <dbReference type="SAM" id="MobiDB-lite"/>
    </source>
</evidence>
<keyword evidence="3" id="KW-0169">Cobalamin biosynthesis</keyword>
<comment type="pathway">
    <text evidence="1">Cofactor biosynthesis; adenosylcobalamin biosynthesis.</text>
</comment>
<dbReference type="PANTHER" id="PTHR47036">
    <property type="entry name" value="COBALT-FACTOR III C(17)-METHYLTRANSFERASE-RELATED"/>
    <property type="match status" value="1"/>
</dbReference>
<dbReference type="Pfam" id="PF00590">
    <property type="entry name" value="TP_methylase"/>
    <property type="match status" value="2"/>
</dbReference>
<accession>A0A318K720</accession>
<keyword evidence="6" id="KW-0949">S-adenosyl-L-methionine</keyword>
<dbReference type="GO" id="GO:0032259">
    <property type="term" value="P:methylation"/>
    <property type="evidence" value="ECO:0007669"/>
    <property type="project" value="UniProtKB-KW"/>
</dbReference>
<dbReference type="EMBL" id="QJKF01000012">
    <property type="protein sequence ID" value="PXX59316.1"/>
    <property type="molecule type" value="Genomic_DNA"/>
</dbReference>
<proteinExistence type="inferred from homology"/>
<dbReference type="InterPro" id="IPR006363">
    <property type="entry name" value="Cbl_synth_CobJ/CibH_dom"/>
</dbReference>
<dbReference type="Gene3D" id="3.40.1010.10">
    <property type="entry name" value="Cobalt-precorrin-4 Transmethylase, Domain 1"/>
    <property type="match status" value="2"/>
</dbReference>
<feature type="domain" description="Tetrapyrrole methylase" evidence="9">
    <location>
        <begin position="483"/>
        <end position="690"/>
    </location>
</feature>
<dbReference type="InterPro" id="IPR003043">
    <property type="entry name" value="Uropor_MeTrfase_CS"/>
</dbReference>
<reference evidence="10 11" key="1">
    <citation type="submission" date="2018-05" db="EMBL/GenBank/DDBJ databases">
        <title>Genomic Encyclopedia of Type Strains, Phase IV (KMG-IV): sequencing the most valuable type-strain genomes for metagenomic binning, comparative biology and taxonomic classification.</title>
        <authorList>
            <person name="Goeker M."/>
        </authorList>
    </citation>
    <scope>NUCLEOTIDE SEQUENCE [LARGE SCALE GENOMIC DNA]</scope>
    <source>
        <strain evidence="10 11">DSM 44704</strain>
    </source>
</reference>
<protein>
    <submittedName>
        <fullName evidence="10">Precorrin-2 C20-methyltransferase/precorrin-3B C17-methyltransferase</fullName>
    </submittedName>
</protein>
<dbReference type="InterPro" id="IPR006364">
    <property type="entry name" value="CobI/CbiL/CobIJ_dom"/>
</dbReference>
<keyword evidence="4 7" id="KW-0489">Methyltransferase</keyword>
<dbReference type="GO" id="GO:0030788">
    <property type="term" value="F:precorrin-2 C20-methyltransferase activity"/>
    <property type="evidence" value="ECO:0007669"/>
    <property type="project" value="InterPro"/>
</dbReference>
<evidence type="ECO:0000256" key="7">
    <source>
        <dbReference type="RuleBase" id="RU003960"/>
    </source>
</evidence>
<dbReference type="GO" id="GO:0009236">
    <property type="term" value="P:cobalamin biosynthetic process"/>
    <property type="evidence" value="ECO:0007669"/>
    <property type="project" value="UniProtKB-UniPathway"/>
</dbReference>
<dbReference type="PROSITE" id="PS00839">
    <property type="entry name" value="SUMT_1"/>
    <property type="match status" value="1"/>
</dbReference>
<dbReference type="PANTHER" id="PTHR47036:SF1">
    <property type="entry name" value="COBALT-FACTOR III C(17)-METHYLTRANSFERASE-RELATED"/>
    <property type="match status" value="1"/>
</dbReference>
<dbReference type="Gene3D" id="3.30.950.10">
    <property type="entry name" value="Methyltransferase, Cobalt-precorrin-4 Transmethylase, Domain 2"/>
    <property type="match status" value="2"/>
</dbReference>
<dbReference type="InterPro" id="IPR014777">
    <property type="entry name" value="4pyrrole_Mease_sub1"/>
</dbReference>
<feature type="compositionally biased region" description="Polar residues" evidence="8">
    <location>
        <begin position="393"/>
        <end position="406"/>
    </location>
</feature>
<evidence type="ECO:0000313" key="11">
    <source>
        <dbReference type="Proteomes" id="UP000247569"/>
    </source>
</evidence>
<organism evidence="10 11">
    <name type="scientific">Nocardia tenerifensis</name>
    <dbReference type="NCBI Taxonomy" id="228006"/>
    <lineage>
        <taxon>Bacteria</taxon>
        <taxon>Bacillati</taxon>
        <taxon>Actinomycetota</taxon>
        <taxon>Actinomycetes</taxon>
        <taxon>Mycobacteriales</taxon>
        <taxon>Nocardiaceae</taxon>
        <taxon>Nocardia</taxon>
    </lineage>
</organism>
<dbReference type="CDD" id="cd11645">
    <property type="entry name" value="Precorrin_2_C20_MT"/>
    <property type="match status" value="1"/>
</dbReference>
<evidence type="ECO:0000256" key="3">
    <source>
        <dbReference type="ARBA" id="ARBA00022573"/>
    </source>
</evidence>
<evidence type="ECO:0000256" key="2">
    <source>
        <dbReference type="ARBA" id="ARBA00005879"/>
    </source>
</evidence>
<feature type="compositionally biased region" description="Polar residues" evidence="8">
    <location>
        <begin position="1"/>
        <end position="15"/>
    </location>
</feature>
<dbReference type="NCBIfam" id="NF004647">
    <property type="entry name" value="PRK05990.1"/>
    <property type="match status" value="1"/>
</dbReference>
<dbReference type="SUPFAM" id="SSF53790">
    <property type="entry name" value="Tetrapyrrole methylase"/>
    <property type="match status" value="2"/>
</dbReference>
<dbReference type="InterPro" id="IPR014776">
    <property type="entry name" value="4pyrrole_Mease_sub2"/>
</dbReference>
<evidence type="ECO:0000256" key="1">
    <source>
        <dbReference type="ARBA" id="ARBA00004953"/>
    </source>
</evidence>
<dbReference type="InterPro" id="IPR051810">
    <property type="entry name" value="Precorrin_MeTrfase"/>
</dbReference>
<comment type="similarity">
    <text evidence="2 7">Belongs to the precorrin methyltransferase family.</text>
</comment>
<dbReference type="PROSITE" id="PS00840">
    <property type="entry name" value="SUMT_2"/>
    <property type="match status" value="1"/>
</dbReference>
<evidence type="ECO:0000259" key="9">
    <source>
        <dbReference type="Pfam" id="PF00590"/>
    </source>
</evidence>
<evidence type="ECO:0000256" key="4">
    <source>
        <dbReference type="ARBA" id="ARBA00022603"/>
    </source>
</evidence>
<dbReference type="AlphaFoldDB" id="A0A318K720"/>
<dbReference type="InterPro" id="IPR012382">
    <property type="entry name" value="CobI/CbiL"/>
</dbReference>
<feature type="domain" description="Tetrapyrrole methylase" evidence="9">
    <location>
        <begin position="76"/>
        <end position="290"/>
    </location>
</feature>
<feature type="compositionally biased region" description="Polar residues" evidence="8">
    <location>
        <begin position="372"/>
        <end position="382"/>
    </location>
</feature>
<comment type="caution">
    <text evidence="10">The sequence shown here is derived from an EMBL/GenBank/DDBJ whole genome shotgun (WGS) entry which is preliminary data.</text>
</comment>
<dbReference type="InterPro" id="IPR035996">
    <property type="entry name" value="4pyrrol_Methylase_sf"/>
</dbReference>
<name>A0A318K720_9NOCA</name>
<evidence type="ECO:0000256" key="5">
    <source>
        <dbReference type="ARBA" id="ARBA00022679"/>
    </source>
</evidence>
<feature type="compositionally biased region" description="Polar residues" evidence="8">
    <location>
        <begin position="451"/>
        <end position="465"/>
    </location>
</feature>
<feature type="compositionally biased region" description="Polar residues" evidence="8">
    <location>
        <begin position="341"/>
        <end position="352"/>
    </location>
</feature>
<sequence>MTDSASHTLGHTAQSDHAARPDHATQSGHGAQFGHAAQSDRAERPDQAGQSDAARPDHTALPDDAAETESPTAPGKLWGVGLGPGDPELVTVKAAQIIGAADVIAFHSARHGRSISRSIAAPYMRPGQLEEHLVYPVTTETTDHPGGYQGAIDEFYEQAAERLAHHLAAGRSVALLAAGDPLFYSSYMHMHRRLADRFEAEIIPGITSVSAASAALGTPLVEGEQVLTVLPGTMPVDELTRRLRDTEAAAIMKLGRTYPGVRQALSDSGRLADAYYVERASSTRQRVLRAADVADADVPYFSITLVPGPTPTTPLPLADRGSEPTRRESSSVHSASVEPESAQQDSPNSHPSSAEPRAVGQDSHHLRLASPRSGSAQQNSSHLDPATARSEAVRQNSSHAPSTSKAAGQESPFLRPAAPDTQAAPQISHHPLSASRTSRMEPLAQERDTPSAPSDLTSPATSVDSDPTHPTEDIGAQSKTGQVVVVGLGPGAAEWTTTEVREALADATDLVGYTTYLNRVPERPGQRRHASDNRVESERAAMALDLAKRGARVAVVSSGDPGVFAMAAAVLEEAADPQWRGVPVRVLPGLTAANAVASRVGAPLGHDYAMISLSDRLKPWEVVAQRLSAVAAADMAIAVYNPASSQRTWQVGAMRDLLLEHRKPDTPVVLGRDVGGPTESVRVVSLAELDPAEVDMRTLLIIGASTTAAVATDQGVRVYTSRRYACTGDVPRSGA</sequence>
<gene>
    <name evidence="10" type="ORF">DFR70_112233</name>
</gene>
<feature type="region of interest" description="Disordered" evidence="8">
    <location>
        <begin position="1"/>
        <end position="80"/>
    </location>
</feature>
<dbReference type="NCBIfam" id="TIGR01467">
    <property type="entry name" value="cobI_cbiL"/>
    <property type="match status" value="1"/>
</dbReference>
<dbReference type="CDD" id="cd11646">
    <property type="entry name" value="Precorrin_3B_C17_MT"/>
    <property type="match status" value="1"/>
</dbReference>
<keyword evidence="11" id="KW-1185">Reference proteome</keyword>
<dbReference type="InterPro" id="IPR000878">
    <property type="entry name" value="4pyrrol_Mease"/>
</dbReference>
<dbReference type="UniPathway" id="UPA00148"/>
<feature type="region of interest" description="Disordered" evidence="8">
    <location>
        <begin position="304"/>
        <end position="481"/>
    </location>
</feature>
<keyword evidence="5 7" id="KW-0808">Transferase</keyword>
<evidence type="ECO:0000256" key="6">
    <source>
        <dbReference type="ARBA" id="ARBA00022691"/>
    </source>
</evidence>
<evidence type="ECO:0000313" key="10">
    <source>
        <dbReference type="EMBL" id="PXX59316.1"/>
    </source>
</evidence>
<dbReference type="Proteomes" id="UP000247569">
    <property type="component" value="Unassembled WGS sequence"/>
</dbReference>
<feature type="compositionally biased region" description="Basic and acidic residues" evidence="8">
    <location>
        <begin position="320"/>
        <end position="330"/>
    </location>
</feature>